<organism evidence="2 3">
    <name type="scientific">Mycobacterium kansasii</name>
    <dbReference type="NCBI Taxonomy" id="1768"/>
    <lineage>
        <taxon>Bacteria</taxon>
        <taxon>Bacillati</taxon>
        <taxon>Actinomycetota</taxon>
        <taxon>Actinomycetes</taxon>
        <taxon>Mycobacteriales</taxon>
        <taxon>Mycobacteriaceae</taxon>
        <taxon>Mycobacterium</taxon>
    </lineage>
</organism>
<name>A0A1V3WHV0_MYCKA</name>
<comment type="caution">
    <text evidence="2">The sequence shown here is derived from an EMBL/GenBank/DDBJ whole genome shotgun (WGS) entry which is preliminary data.</text>
</comment>
<evidence type="ECO:0000313" key="3">
    <source>
        <dbReference type="Proteomes" id="UP000189229"/>
    </source>
</evidence>
<dbReference type="EMBL" id="MVBM01000009">
    <property type="protein sequence ID" value="OOK66564.1"/>
    <property type="molecule type" value="Genomic_DNA"/>
</dbReference>
<gene>
    <name evidence="2" type="ORF">BZL30_8263</name>
</gene>
<evidence type="ECO:0000313" key="2">
    <source>
        <dbReference type="EMBL" id="OOK66564.1"/>
    </source>
</evidence>
<feature type="region of interest" description="Disordered" evidence="1">
    <location>
        <begin position="44"/>
        <end position="88"/>
    </location>
</feature>
<dbReference type="AlphaFoldDB" id="A0A1V3WHV0"/>
<dbReference type="Proteomes" id="UP000189229">
    <property type="component" value="Unassembled WGS sequence"/>
</dbReference>
<proteinExistence type="predicted"/>
<protein>
    <submittedName>
        <fullName evidence="2">Uncharacterized protein</fullName>
    </submittedName>
</protein>
<accession>A0A1V3WHV0</accession>
<sequence>MDLLLPPKYVGAEQGGIDRQQVAELLPAEHRAFVDDLLLRYGVAQPPNRNAGRPGEVSTSRQGLRAAPGCSFRPRHPVDRQRAGTAAG</sequence>
<reference evidence="2 3" key="1">
    <citation type="submission" date="2017-02" db="EMBL/GenBank/DDBJ databases">
        <title>Complete genome sequences of Mycobacterium kansasii strains isolated from rhesus macaques.</title>
        <authorList>
            <person name="Panda A."/>
            <person name="Nagaraj S."/>
            <person name="Zhao X."/>
            <person name="Tettelin H."/>
            <person name="Detolla L.J."/>
        </authorList>
    </citation>
    <scope>NUCLEOTIDE SEQUENCE [LARGE SCALE GENOMIC DNA]</scope>
    <source>
        <strain evidence="2 3">11-3813</strain>
    </source>
</reference>
<evidence type="ECO:0000256" key="1">
    <source>
        <dbReference type="SAM" id="MobiDB-lite"/>
    </source>
</evidence>